<keyword evidence="1" id="KW-0479">Metal-binding</keyword>
<dbReference type="PANTHER" id="PTHR47718">
    <property type="entry name" value="OS01G0519700 PROTEIN"/>
    <property type="match status" value="1"/>
</dbReference>
<evidence type="ECO:0000313" key="6">
    <source>
        <dbReference type="EMBL" id="GER28483.1"/>
    </source>
</evidence>
<protein>
    <submittedName>
        <fullName evidence="6">FAR1-related sequence 5</fullName>
    </submittedName>
</protein>
<dbReference type="AlphaFoldDB" id="A0A5A7P6P1"/>
<evidence type="ECO:0000256" key="1">
    <source>
        <dbReference type="ARBA" id="ARBA00022723"/>
    </source>
</evidence>
<dbReference type="Proteomes" id="UP000325081">
    <property type="component" value="Unassembled WGS sequence"/>
</dbReference>
<dbReference type="SMART" id="SM00575">
    <property type="entry name" value="ZnF_PMZ"/>
    <property type="match status" value="1"/>
</dbReference>
<dbReference type="InterPro" id="IPR006564">
    <property type="entry name" value="Znf_PMZ"/>
</dbReference>
<accession>A0A5A7P6P1</accession>
<keyword evidence="2 4" id="KW-0863">Zinc-finger</keyword>
<proteinExistence type="predicted"/>
<evidence type="ECO:0000256" key="2">
    <source>
        <dbReference type="ARBA" id="ARBA00022771"/>
    </source>
</evidence>
<reference evidence="7" key="1">
    <citation type="journal article" date="2019" name="Curr. Biol.">
        <title>Genome Sequence of Striga asiatica Provides Insight into the Evolution of Plant Parasitism.</title>
        <authorList>
            <person name="Yoshida S."/>
            <person name="Kim S."/>
            <person name="Wafula E.K."/>
            <person name="Tanskanen J."/>
            <person name="Kim Y.M."/>
            <person name="Honaas L."/>
            <person name="Yang Z."/>
            <person name="Spallek T."/>
            <person name="Conn C.E."/>
            <person name="Ichihashi Y."/>
            <person name="Cheong K."/>
            <person name="Cui S."/>
            <person name="Der J.P."/>
            <person name="Gundlach H."/>
            <person name="Jiao Y."/>
            <person name="Hori C."/>
            <person name="Ishida J.K."/>
            <person name="Kasahara H."/>
            <person name="Kiba T."/>
            <person name="Kim M.S."/>
            <person name="Koo N."/>
            <person name="Laohavisit A."/>
            <person name="Lee Y.H."/>
            <person name="Lumba S."/>
            <person name="McCourt P."/>
            <person name="Mortimer J.C."/>
            <person name="Mutuku J.M."/>
            <person name="Nomura T."/>
            <person name="Sasaki-Sekimoto Y."/>
            <person name="Seto Y."/>
            <person name="Wang Y."/>
            <person name="Wakatake T."/>
            <person name="Sakakibara H."/>
            <person name="Demura T."/>
            <person name="Yamaguchi S."/>
            <person name="Yoneyama K."/>
            <person name="Manabe R.I."/>
            <person name="Nelson D.C."/>
            <person name="Schulman A.H."/>
            <person name="Timko M.P."/>
            <person name="dePamphilis C.W."/>
            <person name="Choi D."/>
            <person name="Shirasu K."/>
        </authorList>
    </citation>
    <scope>NUCLEOTIDE SEQUENCE [LARGE SCALE GENOMIC DNA]</scope>
    <source>
        <strain evidence="7">cv. UVA1</strain>
    </source>
</reference>
<sequence>KHNHPLATPRKVHLLRSHRGVSATKRALVQEYTEANIPTCKQVRLFEIDYGGPSMMGCLEKDIRNKEAALWRFDIEMNTRRQRLLTYDVLEDFIACSCKKFEFEGYPCRHMLCWMRVEQVMLVPEKYVKKRWTKDAKCDLIYDTPFDFEVGESLQGRRGALMKITRELIDDASLTEREASF</sequence>
<evidence type="ECO:0000256" key="3">
    <source>
        <dbReference type="ARBA" id="ARBA00022833"/>
    </source>
</evidence>
<comment type="caution">
    <text evidence="6">The sequence shown here is derived from an EMBL/GenBank/DDBJ whole genome shotgun (WGS) entry which is preliminary data.</text>
</comment>
<dbReference type="OrthoDB" id="1738432at2759"/>
<feature type="non-terminal residue" evidence="6">
    <location>
        <position position="181"/>
    </location>
</feature>
<evidence type="ECO:0000313" key="7">
    <source>
        <dbReference type="Proteomes" id="UP000325081"/>
    </source>
</evidence>
<dbReference type="EMBL" id="BKCP01002669">
    <property type="protein sequence ID" value="GER28483.1"/>
    <property type="molecule type" value="Genomic_DNA"/>
</dbReference>
<dbReference type="GO" id="GO:0008270">
    <property type="term" value="F:zinc ion binding"/>
    <property type="evidence" value="ECO:0007669"/>
    <property type="project" value="UniProtKB-KW"/>
</dbReference>
<keyword evidence="7" id="KW-1185">Reference proteome</keyword>
<dbReference type="PANTHER" id="PTHR47718:SF15">
    <property type="entry name" value="PROTEIN FAR1-RELATED SEQUENCE 5-LIKE"/>
    <property type="match status" value="1"/>
</dbReference>
<evidence type="ECO:0000256" key="4">
    <source>
        <dbReference type="PROSITE-ProRule" id="PRU00325"/>
    </source>
</evidence>
<organism evidence="6 7">
    <name type="scientific">Striga asiatica</name>
    <name type="common">Asiatic witchweed</name>
    <name type="synonym">Buchnera asiatica</name>
    <dbReference type="NCBI Taxonomy" id="4170"/>
    <lineage>
        <taxon>Eukaryota</taxon>
        <taxon>Viridiplantae</taxon>
        <taxon>Streptophyta</taxon>
        <taxon>Embryophyta</taxon>
        <taxon>Tracheophyta</taxon>
        <taxon>Spermatophyta</taxon>
        <taxon>Magnoliopsida</taxon>
        <taxon>eudicotyledons</taxon>
        <taxon>Gunneridae</taxon>
        <taxon>Pentapetalae</taxon>
        <taxon>asterids</taxon>
        <taxon>lamiids</taxon>
        <taxon>Lamiales</taxon>
        <taxon>Orobanchaceae</taxon>
        <taxon>Buchnereae</taxon>
        <taxon>Striga</taxon>
    </lineage>
</organism>
<evidence type="ECO:0000259" key="5">
    <source>
        <dbReference type="PROSITE" id="PS50966"/>
    </source>
</evidence>
<dbReference type="InterPro" id="IPR007527">
    <property type="entry name" value="Znf_SWIM"/>
</dbReference>
<feature type="domain" description="SWIM-type" evidence="5">
    <location>
        <begin position="87"/>
        <end position="119"/>
    </location>
</feature>
<dbReference type="PROSITE" id="PS50966">
    <property type="entry name" value="ZF_SWIM"/>
    <property type="match status" value="1"/>
</dbReference>
<name>A0A5A7P6P1_STRAF</name>
<feature type="non-terminal residue" evidence="6">
    <location>
        <position position="1"/>
    </location>
</feature>
<dbReference type="Pfam" id="PF04434">
    <property type="entry name" value="SWIM"/>
    <property type="match status" value="1"/>
</dbReference>
<keyword evidence="3" id="KW-0862">Zinc</keyword>
<gene>
    <name evidence="6" type="ORF">STAS_04283</name>
</gene>